<sequence length="726" mass="82338">MKFWSLTFLIIIFAYCHSANAGQQLWVIVNNNYKGQIFLEMDGEEPCLQRDLLEEWGVKLRQLPEDSWSAQGCLSQASFERLRIQSWYRPDAGLLTILIPDKFINARQNGVNTSRWDEGINAFFTSYRASYANYQSDSPYAETGDSYNLEFDNGINYGPWRLRYQNTVWRDTEGKHGVYSRQANLYRSINSWRSQLLAGDSETTDTLFDAVPFRGITLVTDEAMFPDSWRPFSPWINGYARSHAEVTISQNGMTVYRIHVPPGPFVIRDFYPPDNNGTLQLTVKESDGSESSRYLPWSAMPALVHEGNYSYELVAGRYRPWRGSDLAKPTFLQATLARGITPTLTLYTGTQHADQYDSYLAGAGLHLNSLGSFSVDSTWSRYTSYAEDYRGSVWRLRYARTFFNSGTNFSALLRYYPAGQQFRALEEKITQPSADYDWLFDETKNRLLTQEYWINHYLNEEQSLSLHYTQQNWRNTSGHRRYISLSYQANVGDWDISVWLGRSREQSSRSETTLGITLSLALPDIPGGGSPSLSYSHNLASHSDPSEEIGLSGSALSDYSLRYDLSALHTPHADNQYNASLGYQYNAGEATISAYREGGTRERRIDVRGSVLAHRNGITLGQEISDTMALIVVPNTPGIGNYQQFGVKTNAKGEALVGSLVPWRVNRLTLDSWQLPDDLTLPMTERGVVPTKGAIVRAMFLPAEKKKVKDEDEDDDEDADEEDKPE</sequence>
<dbReference type="GO" id="GO:0015473">
    <property type="term" value="F:fimbrial usher porin activity"/>
    <property type="evidence" value="ECO:0007669"/>
    <property type="project" value="InterPro"/>
</dbReference>
<keyword evidence="8" id="KW-0472">Membrane</keyword>
<evidence type="ECO:0000256" key="10">
    <source>
        <dbReference type="SAM" id="MobiDB-lite"/>
    </source>
</evidence>
<evidence type="ECO:0000313" key="13">
    <source>
        <dbReference type="EMBL" id="QHM72601.1"/>
    </source>
</evidence>
<feature type="region of interest" description="Disordered" evidence="10">
    <location>
        <begin position="705"/>
        <end position="726"/>
    </location>
</feature>
<dbReference type="Gene3D" id="2.60.40.2610">
    <property type="entry name" value="Outer membrane usher protein FimD, plug domain"/>
    <property type="match status" value="1"/>
</dbReference>
<evidence type="ECO:0000313" key="14">
    <source>
        <dbReference type="Proteomes" id="UP000464053"/>
    </source>
</evidence>
<dbReference type="AlphaFoldDB" id="A0A6P1Q2F3"/>
<evidence type="ECO:0000256" key="6">
    <source>
        <dbReference type="ARBA" id="ARBA00022692"/>
    </source>
</evidence>
<evidence type="ECO:0000256" key="8">
    <source>
        <dbReference type="ARBA" id="ARBA00023136"/>
    </source>
</evidence>
<evidence type="ECO:0000256" key="5">
    <source>
        <dbReference type="ARBA" id="ARBA00022558"/>
    </source>
</evidence>
<feature type="compositionally biased region" description="Acidic residues" evidence="10">
    <location>
        <begin position="711"/>
        <end position="726"/>
    </location>
</feature>
<keyword evidence="4" id="KW-1134">Transmembrane beta strand</keyword>
<keyword evidence="5" id="KW-1029">Fimbrium biogenesis</keyword>
<feature type="domain" description="PapC N-terminal" evidence="12">
    <location>
        <begin position="27"/>
        <end position="130"/>
    </location>
</feature>
<comment type="similarity">
    <text evidence="2">Belongs to the fimbrial export usher family.</text>
</comment>
<dbReference type="EMBL" id="CP028271">
    <property type="protein sequence ID" value="QHM72601.1"/>
    <property type="molecule type" value="Genomic_DNA"/>
</dbReference>
<evidence type="ECO:0000256" key="7">
    <source>
        <dbReference type="ARBA" id="ARBA00022729"/>
    </source>
</evidence>
<dbReference type="SUPFAM" id="SSF141729">
    <property type="entry name" value="FimD N-terminal domain-like"/>
    <property type="match status" value="1"/>
</dbReference>
<dbReference type="GO" id="GO:0009297">
    <property type="term" value="P:pilus assembly"/>
    <property type="evidence" value="ECO:0007669"/>
    <property type="project" value="InterPro"/>
</dbReference>
<evidence type="ECO:0000256" key="9">
    <source>
        <dbReference type="ARBA" id="ARBA00023237"/>
    </source>
</evidence>
<dbReference type="InterPro" id="IPR037224">
    <property type="entry name" value="PapC_N_sf"/>
</dbReference>
<comment type="subcellular location">
    <subcellularLocation>
        <location evidence="1">Cell outer membrane</location>
        <topology evidence="1">Multi-pass membrane protein</topology>
    </subcellularLocation>
</comment>
<keyword evidence="7 11" id="KW-0732">Signal</keyword>
<dbReference type="GO" id="GO:0009279">
    <property type="term" value="C:cell outer membrane"/>
    <property type="evidence" value="ECO:0007669"/>
    <property type="project" value="UniProtKB-SubCell"/>
</dbReference>
<evidence type="ECO:0000256" key="4">
    <source>
        <dbReference type="ARBA" id="ARBA00022452"/>
    </source>
</evidence>
<accession>A0A6P1Q2F3</accession>
<dbReference type="PANTHER" id="PTHR30451">
    <property type="entry name" value="OUTER MEMBRANE USHER PROTEIN"/>
    <property type="match status" value="1"/>
</dbReference>
<dbReference type="Gene3D" id="2.60.40.3110">
    <property type="match status" value="1"/>
</dbReference>
<keyword evidence="9" id="KW-0998">Cell outer membrane</keyword>
<dbReference type="InterPro" id="IPR042186">
    <property type="entry name" value="FimD_plug_dom"/>
</dbReference>
<evidence type="ECO:0000259" key="12">
    <source>
        <dbReference type="Pfam" id="PF13954"/>
    </source>
</evidence>
<evidence type="ECO:0000256" key="2">
    <source>
        <dbReference type="ARBA" id="ARBA00008064"/>
    </source>
</evidence>
<reference evidence="13 14" key="1">
    <citation type="submission" date="2018-03" db="EMBL/GenBank/DDBJ databases">
        <title>Pantoea intestinalis SRCM103226 isolated form the mealworm.</title>
        <authorList>
            <person name="Jeong D.-Y."/>
            <person name="Kim J.W."/>
        </authorList>
    </citation>
    <scope>NUCLEOTIDE SEQUENCE [LARGE SCALE GENOMIC DNA]</scope>
    <source>
        <strain evidence="13 14">SRCM103226</strain>
    </source>
</reference>
<dbReference type="InterPro" id="IPR000015">
    <property type="entry name" value="Fimb_usher"/>
</dbReference>
<dbReference type="InterPro" id="IPR025885">
    <property type="entry name" value="PapC_N"/>
</dbReference>
<dbReference type="Pfam" id="PF13954">
    <property type="entry name" value="PapC_N"/>
    <property type="match status" value="1"/>
</dbReference>
<keyword evidence="3" id="KW-0813">Transport</keyword>
<keyword evidence="6" id="KW-0812">Transmembrane</keyword>
<evidence type="ECO:0000256" key="3">
    <source>
        <dbReference type="ARBA" id="ARBA00022448"/>
    </source>
</evidence>
<protein>
    <submittedName>
        <fullName evidence="13">Outer membrane usher protein FimD</fullName>
    </submittedName>
</protein>
<dbReference type="OrthoDB" id="6493586at2"/>
<gene>
    <name evidence="13" type="primary">fimD_2</name>
    <name evidence="13" type="ORF">C7M51_02918</name>
</gene>
<evidence type="ECO:0000256" key="1">
    <source>
        <dbReference type="ARBA" id="ARBA00004571"/>
    </source>
</evidence>
<organism evidence="13 14">
    <name type="scientific">Mixta intestinalis</name>
    <dbReference type="NCBI Taxonomy" id="1615494"/>
    <lineage>
        <taxon>Bacteria</taxon>
        <taxon>Pseudomonadati</taxon>
        <taxon>Pseudomonadota</taxon>
        <taxon>Gammaproteobacteria</taxon>
        <taxon>Enterobacterales</taxon>
        <taxon>Erwiniaceae</taxon>
        <taxon>Mixta</taxon>
    </lineage>
</organism>
<dbReference type="Proteomes" id="UP000464053">
    <property type="component" value="Chromosome"/>
</dbReference>
<dbReference type="KEGG" id="mint:C7M51_02918"/>
<feature type="chain" id="PRO_5026880274" evidence="11">
    <location>
        <begin position="22"/>
        <end position="726"/>
    </location>
</feature>
<dbReference type="Gene3D" id="3.10.20.410">
    <property type="match status" value="1"/>
</dbReference>
<feature type="signal peptide" evidence="11">
    <location>
        <begin position="1"/>
        <end position="21"/>
    </location>
</feature>
<keyword evidence="14" id="KW-1185">Reference proteome</keyword>
<proteinExistence type="inferred from homology"/>
<dbReference type="PANTHER" id="PTHR30451:SF21">
    <property type="entry name" value="FIMBRIAL USHER DOMAIN-CONTAINING PROTEIN YDET-RELATED"/>
    <property type="match status" value="1"/>
</dbReference>
<evidence type="ECO:0000256" key="11">
    <source>
        <dbReference type="SAM" id="SignalP"/>
    </source>
</evidence>
<name>A0A6P1Q2F3_9GAMM</name>
<dbReference type="Pfam" id="PF00577">
    <property type="entry name" value="Usher"/>
    <property type="match status" value="1"/>
</dbReference>